<keyword evidence="3" id="KW-1185">Reference proteome</keyword>
<organism evidence="2 3">
    <name type="scientific">Alligator mississippiensis</name>
    <name type="common">American alligator</name>
    <dbReference type="NCBI Taxonomy" id="8496"/>
    <lineage>
        <taxon>Eukaryota</taxon>
        <taxon>Metazoa</taxon>
        <taxon>Chordata</taxon>
        <taxon>Craniata</taxon>
        <taxon>Vertebrata</taxon>
        <taxon>Euteleostomi</taxon>
        <taxon>Archelosauria</taxon>
        <taxon>Archosauria</taxon>
        <taxon>Crocodylia</taxon>
        <taxon>Alligatoridae</taxon>
        <taxon>Alligatorinae</taxon>
        <taxon>Alligator</taxon>
    </lineage>
</organism>
<name>A0A151M5X1_ALLMI</name>
<proteinExistence type="predicted"/>
<feature type="region of interest" description="Disordered" evidence="1">
    <location>
        <begin position="156"/>
        <end position="191"/>
    </location>
</feature>
<protein>
    <submittedName>
        <fullName evidence="2">Uncharacterized protein</fullName>
    </submittedName>
</protein>
<evidence type="ECO:0000313" key="2">
    <source>
        <dbReference type="EMBL" id="KYO19881.1"/>
    </source>
</evidence>
<accession>A0A151M5X1</accession>
<sequence length="191" mass="22360">MALMGLYLGMPVPAATTLDADQALSRLLPGLTGCRCLSLVPHQGNTWKTIKLDHVMKLFTPRPLPQSPPPPKERTGWDKLYHDVLLKLDACHWIAQKLKDEEEILAEMEPSPYVWSISKGIKRKKLQLFRELYCLNRQRQVYEKICSWKKEHEQLQQEQSKRMPRIRERRPQTPLPKTKPTAFPRTRFPKI</sequence>
<dbReference type="AlphaFoldDB" id="A0A151M5X1"/>
<comment type="caution">
    <text evidence="2">The sequence shown here is derived from an EMBL/GenBank/DDBJ whole genome shotgun (WGS) entry which is preliminary data.</text>
</comment>
<reference evidence="2 3" key="1">
    <citation type="journal article" date="2012" name="Genome Biol.">
        <title>Sequencing three crocodilian genomes to illuminate the evolution of archosaurs and amniotes.</title>
        <authorList>
            <person name="St John J.A."/>
            <person name="Braun E.L."/>
            <person name="Isberg S.R."/>
            <person name="Miles L.G."/>
            <person name="Chong A.Y."/>
            <person name="Gongora J."/>
            <person name="Dalzell P."/>
            <person name="Moran C."/>
            <person name="Bed'hom B."/>
            <person name="Abzhanov A."/>
            <person name="Burgess S.C."/>
            <person name="Cooksey A.M."/>
            <person name="Castoe T.A."/>
            <person name="Crawford N.G."/>
            <person name="Densmore L.D."/>
            <person name="Drew J.C."/>
            <person name="Edwards S.V."/>
            <person name="Faircloth B.C."/>
            <person name="Fujita M.K."/>
            <person name="Greenwold M.J."/>
            <person name="Hoffmann F.G."/>
            <person name="Howard J.M."/>
            <person name="Iguchi T."/>
            <person name="Janes D.E."/>
            <person name="Khan S.Y."/>
            <person name="Kohno S."/>
            <person name="de Koning A.J."/>
            <person name="Lance S.L."/>
            <person name="McCarthy F.M."/>
            <person name="McCormack J.E."/>
            <person name="Merchant M.E."/>
            <person name="Peterson D.G."/>
            <person name="Pollock D.D."/>
            <person name="Pourmand N."/>
            <person name="Raney B.J."/>
            <person name="Roessler K.A."/>
            <person name="Sanford J.R."/>
            <person name="Sawyer R.H."/>
            <person name="Schmidt C.J."/>
            <person name="Triplett E.W."/>
            <person name="Tuberville T.D."/>
            <person name="Venegas-Anaya M."/>
            <person name="Howard J.T."/>
            <person name="Jarvis E.D."/>
            <person name="Guillette L.J.Jr."/>
            <person name="Glenn T.C."/>
            <person name="Green R.E."/>
            <person name="Ray D.A."/>
        </authorList>
    </citation>
    <scope>NUCLEOTIDE SEQUENCE [LARGE SCALE GENOMIC DNA]</scope>
    <source>
        <strain evidence="2">KSC_2009_1</strain>
    </source>
</reference>
<evidence type="ECO:0000256" key="1">
    <source>
        <dbReference type="SAM" id="MobiDB-lite"/>
    </source>
</evidence>
<dbReference type="EMBL" id="AKHW03006526">
    <property type="protein sequence ID" value="KYO19881.1"/>
    <property type="molecule type" value="Genomic_DNA"/>
</dbReference>
<dbReference type="Proteomes" id="UP000050525">
    <property type="component" value="Unassembled WGS sequence"/>
</dbReference>
<feature type="compositionally biased region" description="Basic and acidic residues" evidence="1">
    <location>
        <begin position="156"/>
        <end position="171"/>
    </location>
</feature>
<evidence type="ECO:0000313" key="3">
    <source>
        <dbReference type="Proteomes" id="UP000050525"/>
    </source>
</evidence>
<gene>
    <name evidence="2" type="ORF">Y1Q_0006841</name>
</gene>